<proteinExistence type="predicted"/>
<dbReference type="PANTHER" id="PTHR33828:SF2">
    <property type="entry name" value="NUCLEOLIN"/>
    <property type="match status" value="1"/>
</dbReference>
<comment type="caution">
    <text evidence="2">The sequence shown here is derived from an EMBL/GenBank/DDBJ whole genome shotgun (WGS) entry which is preliminary data.</text>
</comment>
<feature type="region of interest" description="Disordered" evidence="1">
    <location>
        <begin position="103"/>
        <end position="169"/>
    </location>
</feature>
<evidence type="ECO:0000313" key="3">
    <source>
        <dbReference type="Proteomes" id="UP001530293"/>
    </source>
</evidence>
<gene>
    <name evidence="2" type="ORF">ACHAWU_010290</name>
</gene>
<feature type="region of interest" description="Disordered" evidence="1">
    <location>
        <begin position="1"/>
        <end position="30"/>
    </location>
</feature>
<name>A0ABD3N769_9STRA</name>
<evidence type="ECO:0000256" key="1">
    <source>
        <dbReference type="SAM" id="MobiDB-lite"/>
    </source>
</evidence>
<accession>A0ABD3N769</accession>
<protein>
    <submittedName>
        <fullName evidence="2">Uncharacterized protein</fullName>
    </submittedName>
</protein>
<feature type="non-terminal residue" evidence="2">
    <location>
        <position position="169"/>
    </location>
</feature>
<dbReference type="EMBL" id="JALLBG020000029">
    <property type="protein sequence ID" value="KAL3771203.1"/>
    <property type="molecule type" value="Genomic_DNA"/>
</dbReference>
<feature type="compositionally biased region" description="Basic residues" evidence="1">
    <location>
        <begin position="129"/>
        <end position="138"/>
    </location>
</feature>
<sequence length="169" mass="18498">MSKDFAIVVPAAEKERRPTGWPDRGEQDEFEEKSGINYCQLNTMSDDESAALKPGQKFPTPTPGNGDRVFYETLLHQRPDSIMAQEWCVSYGVLEGKEAVKAHQQMLKRKGKSVSGGGGSNSASPKKEKDKKKKTSKKRILDDVEFDAGMDAGGDEGIEKKASLSSTAQ</sequence>
<dbReference type="Proteomes" id="UP001530293">
    <property type="component" value="Unassembled WGS sequence"/>
</dbReference>
<reference evidence="2 3" key="1">
    <citation type="submission" date="2024-10" db="EMBL/GenBank/DDBJ databases">
        <title>Updated reference genomes for cyclostephanoid diatoms.</title>
        <authorList>
            <person name="Roberts W.R."/>
            <person name="Alverson A.J."/>
        </authorList>
    </citation>
    <scope>NUCLEOTIDE SEQUENCE [LARGE SCALE GENOMIC DNA]</scope>
    <source>
        <strain evidence="2 3">AJA232-27</strain>
    </source>
</reference>
<evidence type="ECO:0000313" key="2">
    <source>
        <dbReference type="EMBL" id="KAL3771203.1"/>
    </source>
</evidence>
<keyword evidence="3" id="KW-1185">Reference proteome</keyword>
<feature type="compositionally biased region" description="Acidic residues" evidence="1">
    <location>
        <begin position="143"/>
        <end position="156"/>
    </location>
</feature>
<organism evidence="2 3">
    <name type="scientific">Discostella pseudostelligera</name>
    <dbReference type="NCBI Taxonomy" id="259834"/>
    <lineage>
        <taxon>Eukaryota</taxon>
        <taxon>Sar</taxon>
        <taxon>Stramenopiles</taxon>
        <taxon>Ochrophyta</taxon>
        <taxon>Bacillariophyta</taxon>
        <taxon>Coscinodiscophyceae</taxon>
        <taxon>Thalassiosirophycidae</taxon>
        <taxon>Stephanodiscales</taxon>
        <taxon>Stephanodiscaceae</taxon>
        <taxon>Discostella</taxon>
    </lineage>
</organism>
<dbReference type="AlphaFoldDB" id="A0ABD3N769"/>
<dbReference type="PANTHER" id="PTHR33828">
    <property type="entry name" value="OS05G0596200 PROTEIN"/>
    <property type="match status" value="1"/>
</dbReference>
<feature type="compositionally biased region" description="Basic and acidic residues" evidence="1">
    <location>
        <begin position="12"/>
        <end position="27"/>
    </location>
</feature>